<dbReference type="InterPro" id="IPR012292">
    <property type="entry name" value="Globin/Proto"/>
</dbReference>
<dbReference type="InterPro" id="IPR054094">
    <property type="entry name" value="Androglobin_IV"/>
</dbReference>
<feature type="region of interest" description="Disordered" evidence="3">
    <location>
        <begin position="501"/>
        <end position="591"/>
    </location>
</feature>
<dbReference type="Proteomes" id="UP001497497">
    <property type="component" value="Unassembled WGS sequence"/>
</dbReference>
<dbReference type="Pfam" id="PF22068">
    <property type="entry name" value="Androglobin_II"/>
    <property type="match status" value="1"/>
</dbReference>
<evidence type="ECO:0000256" key="2">
    <source>
        <dbReference type="SAM" id="Coils"/>
    </source>
</evidence>
<dbReference type="InterPro" id="IPR038765">
    <property type="entry name" value="Papain-like_cys_pep_sf"/>
</dbReference>
<accession>A0AAV2IQE4</accession>
<dbReference type="SUPFAM" id="SSF54001">
    <property type="entry name" value="Cysteine proteinases"/>
    <property type="match status" value="1"/>
</dbReference>
<feature type="compositionally biased region" description="Basic and acidic residues" evidence="3">
    <location>
        <begin position="1324"/>
        <end position="1336"/>
    </location>
</feature>
<evidence type="ECO:0000313" key="7">
    <source>
        <dbReference type="Proteomes" id="UP001497497"/>
    </source>
</evidence>
<dbReference type="InterPro" id="IPR053033">
    <property type="entry name" value="Androglobin-like"/>
</dbReference>
<feature type="compositionally biased region" description="Polar residues" evidence="3">
    <location>
        <begin position="1337"/>
        <end position="1349"/>
    </location>
</feature>
<feature type="domain" description="Globin" evidence="5">
    <location>
        <begin position="864"/>
        <end position="1090"/>
    </location>
</feature>
<feature type="region of interest" description="Disordered" evidence="3">
    <location>
        <begin position="317"/>
        <end position="381"/>
    </location>
</feature>
<feature type="compositionally biased region" description="Basic residues" evidence="3">
    <location>
        <begin position="560"/>
        <end position="571"/>
    </location>
</feature>
<feature type="compositionally biased region" description="Basic and acidic residues" evidence="3">
    <location>
        <begin position="1427"/>
        <end position="1442"/>
    </location>
</feature>
<dbReference type="InterPro" id="IPR054095">
    <property type="entry name" value="Androglobin_V"/>
</dbReference>
<gene>
    <name evidence="6" type="ORF">GSLYS_00021349001</name>
</gene>
<feature type="domain" description="Calpain catalytic" evidence="4">
    <location>
        <begin position="94"/>
        <end position="289"/>
    </location>
</feature>
<dbReference type="PROSITE" id="PS52042">
    <property type="entry name" value="GLOBIN_CP_ADGB"/>
    <property type="match status" value="1"/>
</dbReference>
<feature type="region of interest" description="Disordered" evidence="3">
    <location>
        <begin position="755"/>
        <end position="777"/>
    </location>
</feature>
<feature type="compositionally biased region" description="Basic and acidic residues" evidence="3">
    <location>
        <begin position="1401"/>
        <end position="1416"/>
    </location>
</feature>
<evidence type="ECO:0000259" key="4">
    <source>
        <dbReference type="PROSITE" id="PS50203"/>
    </source>
</evidence>
<protein>
    <recommendedName>
        <fullName evidence="8">Androglobin</fullName>
    </recommendedName>
</protein>
<sequence>MASKSGRKSLGTRGASATPRDATSLTANTNVTDSKKPKIVIWPEWNDNDVNAEKWEASKRDDKKGKSPIVQYASLYEDPDGRLELPPSLKVEYWKRPGDLINDKIPVVVDTENIPNGIDLISNNEHLHQSELLRYCISQIMILWDMHAKELPADSITEAILPGDDPTHMWRPWDHIYSLCKAAKGPHLPLYNNYGKYIVKLFWMGAWRKIYVDDLLPFDEHNKMLLPSSAVQHELWPMLLTKALIKVASLDYAGGNPSQEFGDMTVIHCLTGWIPEIIPLQFSHVNEVWDLVKSSLPEWKLPIQEWEKKREATEVHAPLKEEKLDKDSSMREQRDLKLEKGKGKGKEEKRKDKKEDKPSKVKEKERLQSSNSHAHEEKAVEEFVMPEKPETIMFATYNSTPKYPVKVSVLGEMADASEILRQNGLSHMCPHPVYLSQTRCCPLEPPPPPIVIPTWKLIRPRKKKLPPHDEPVPDPEPPKDIKCLEIISPFVNYKVCHIPIPTDTHRPKSALERGGGRSRMEEQPIDEVDENPPTPPPIPTSTTESEELLKEGGEASKLQTVKRRQSLKKIKPGSASKEGAPPKLENKSLKPEEGKEILAKDGPSIQSVIELASGASSAMPAEMPAVPLEEPPKESIVKKVWMDYDTFYKCFRTLYIFHKPNTYPCNQRHSDFKTPYAVEQHVEKPASSSHKSAKGHLREDTLIPTATASSKGDKKQSQMPATLADSSSSYYLFVDNLKQTEILVSLTVLPRWFDGPVHPNPNEEKKLSLTPAKHGKDKDIEKLEKEMTNASLNLGEHIVAETKPPPPVTPGSLVAEPYSWKSLVTGQPILRLRTTGTKAALLTLPPGRHVLRLMMSSPLGHYVHMCSATNFVFGDEETVMPLLTNESCRFRDNALAVIQCLGKCIQAFSEPERFKQEWDGLVEAHCPYLANRQMSKVQHYQIFNESLYVLLRKVLKDVINPDVVFAWRSFLFDTVTPNILNIPVPSRPGITNEMCRCVYYINLLYTNSFTEHEKIDFPWMGRQPTIEEQIATVKIQKTWRGFFTRKLQSARKADTPDNAKVSEILSKCWSYIEANAEENGLFLLREMFRKNSDMIPLYPFYQDEWNKISYADYKGTYYEQPSMNWFIVFRDIFYVKEEMLVVPKLYVPINTCMLRVINNDTYEEIPRVFQKVAPYVYKKNKKGYSFVAEARTVEQPLTSGNWRMRLIGSLSPLPAPQTAEVCSSFITKEIKEYYIPNPNNLIFRQSVKVAEDHFASLQVNTSKRDVYIKLSILDNDEEIISAVGKGHVVIPAFIFLKNITQDDIDRRSGSRASMKGSVAAVSNKSDKVSTKTKRSESVVNEQAPPSRSSMRSEAELAERLEDTKPHKYVIQAKVLQNSWPLSEKSWRHVMMLKEIEKNELKVANKERDPSPPKVEKTPATNKGKPKVGKDKGVKEKGQEVKVSRPPSQNFDLTKPHYVLRVVSDSFAAEEIEIKKDTERADEIRALKKAWEEAEPGRAAKALQARLMYLNTHAIKLAPTMSDITVPTPKSDFDTFVHAAESGSVINEQDSMPPQSPDHVESDVILTLEPPHPAHAKEIVEPLDLTPFIRKTLPEPIYLDEEEKQKLLEKRQQEIADYKAFREKVEQWREMDKQNRNKAKIQQLKQYQALQAALDAARERINIPREAIRQKYLEAERLRLEELERQAALLKAEQGSAVTKGKKPPKKK</sequence>
<dbReference type="Pfam" id="PF22069">
    <property type="entry name" value="Androglobin_IV"/>
    <property type="match status" value="1"/>
</dbReference>
<dbReference type="PANTHER" id="PTHR46298">
    <property type="entry name" value="ANDROGLOBIN"/>
    <property type="match status" value="1"/>
</dbReference>
<feature type="region of interest" description="Disordered" evidence="3">
    <location>
        <begin position="680"/>
        <end position="700"/>
    </location>
</feature>
<dbReference type="GO" id="GO:0020037">
    <property type="term" value="F:heme binding"/>
    <property type="evidence" value="ECO:0007669"/>
    <property type="project" value="InterPro"/>
</dbReference>
<evidence type="ECO:0000259" key="5">
    <source>
        <dbReference type="PROSITE" id="PS52042"/>
    </source>
</evidence>
<dbReference type="EMBL" id="CAXITT010001149">
    <property type="protein sequence ID" value="CAL1548032.1"/>
    <property type="molecule type" value="Genomic_DNA"/>
</dbReference>
<dbReference type="PANTHER" id="PTHR46298:SF1">
    <property type="entry name" value="ANDROGLOBIN"/>
    <property type="match status" value="1"/>
</dbReference>
<feature type="compositionally biased region" description="Polar residues" evidence="3">
    <location>
        <begin position="21"/>
        <end position="30"/>
    </location>
</feature>
<feature type="region of interest" description="Disordered" evidence="3">
    <location>
        <begin position="1"/>
        <end position="30"/>
    </location>
</feature>
<dbReference type="GO" id="GO:0019825">
    <property type="term" value="F:oxygen binding"/>
    <property type="evidence" value="ECO:0007669"/>
    <property type="project" value="InterPro"/>
</dbReference>
<keyword evidence="7" id="KW-1185">Reference proteome</keyword>
<dbReference type="PROSITE" id="PS50096">
    <property type="entry name" value="IQ"/>
    <property type="match status" value="1"/>
</dbReference>
<feature type="coiled-coil region" evidence="2">
    <location>
        <begin position="1603"/>
        <end position="1699"/>
    </location>
</feature>
<evidence type="ECO:0000256" key="1">
    <source>
        <dbReference type="PROSITE-ProRule" id="PRU00239"/>
    </source>
</evidence>
<dbReference type="Pfam" id="PF00648">
    <property type="entry name" value="Peptidase_C2"/>
    <property type="match status" value="1"/>
</dbReference>
<dbReference type="SUPFAM" id="SSF46458">
    <property type="entry name" value="Globin-like"/>
    <property type="match status" value="1"/>
</dbReference>
<organism evidence="6 7">
    <name type="scientific">Lymnaea stagnalis</name>
    <name type="common">Great pond snail</name>
    <name type="synonym">Helix stagnalis</name>
    <dbReference type="NCBI Taxonomy" id="6523"/>
    <lineage>
        <taxon>Eukaryota</taxon>
        <taxon>Metazoa</taxon>
        <taxon>Spiralia</taxon>
        <taxon>Lophotrochozoa</taxon>
        <taxon>Mollusca</taxon>
        <taxon>Gastropoda</taxon>
        <taxon>Heterobranchia</taxon>
        <taxon>Euthyneura</taxon>
        <taxon>Panpulmonata</taxon>
        <taxon>Hygrophila</taxon>
        <taxon>Lymnaeoidea</taxon>
        <taxon>Lymnaeidae</taxon>
        <taxon>Lymnaea</taxon>
    </lineage>
</organism>
<feature type="compositionally biased region" description="Basic and acidic residues" evidence="3">
    <location>
        <begin position="503"/>
        <end position="522"/>
    </location>
</feature>
<dbReference type="InterPro" id="IPR054093">
    <property type="entry name" value="Androglobin_II"/>
</dbReference>
<dbReference type="InterPro" id="IPR057249">
    <property type="entry name" value="Globin_CP_ADGB"/>
</dbReference>
<evidence type="ECO:0000313" key="6">
    <source>
        <dbReference type="EMBL" id="CAL1548032.1"/>
    </source>
</evidence>
<dbReference type="CDD" id="cd22307">
    <property type="entry name" value="Adgb_C_mid-like"/>
    <property type="match status" value="1"/>
</dbReference>
<name>A0AAV2IQE4_LYMST</name>
<dbReference type="PROSITE" id="PS50203">
    <property type="entry name" value="CALPAIN_CAT"/>
    <property type="match status" value="1"/>
</dbReference>
<dbReference type="SMART" id="SM00230">
    <property type="entry name" value="CysPc"/>
    <property type="match status" value="1"/>
</dbReference>
<dbReference type="InterPro" id="IPR009050">
    <property type="entry name" value="Globin-like_sf"/>
</dbReference>
<reference evidence="6 7" key="1">
    <citation type="submission" date="2024-04" db="EMBL/GenBank/DDBJ databases">
        <authorList>
            <consortium name="Genoscope - CEA"/>
            <person name="William W."/>
        </authorList>
    </citation>
    <scope>NUCLEOTIDE SEQUENCE [LARGE SCALE GENOMIC DNA]</scope>
</reference>
<dbReference type="GO" id="GO:0006508">
    <property type="term" value="P:proteolysis"/>
    <property type="evidence" value="ECO:0007669"/>
    <property type="project" value="InterPro"/>
</dbReference>
<proteinExistence type="predicted"/>
<comment type="caution">
    <text evidence="1">Lacks conserved residue(s) required for the propagation of feature annotation.</text>
</comment>
<keyword evidence="2" id="KW-0175">Coiled coil</keyword>
<dbReference type="InterPro" id="IPR001300">
    <property type="entry name" value="Peptidase_C2_calpain_cat"/>
</dbReference>
<evidence type="ECO:0000256" key="3">
    <source>
        <dbReference type="SAM" id="MobiDB-lite"/>
    </source>
</evidence>
<dbReference type="Pfam" id="PF22070">
    <property type="entry name" value="Androglobin_V"/>
    <property type="match status" value="1"/>
</dbReference>
<feature type="region of interest" description="Disordered" evidence="3">
    <location>
        <begin position="1401"/>
        <end position="1449"/>
    </location>
</feature>
<dbReference type="GO" id="GO:0004198">
    <property type="term" value="F:calcium-dependent cysteine-type endopeptidase activity"/>
    <property type="evidence" value="ECO:0007669"/>
    <property type="project" value="InterPro"/>
</dbReference>
<comment type="caution">
    <text evidence="6">The sequence shown here is derived from an EMBL/GenBank/DDBJ whole genome shotgun (WGS) entry which is preliminary data.</text>
</comment>
<dbReference type="Gene3D" id="1.10.490.10">
    <property type="entry name" value="Globins"/>
    <property type="match status" value="1"/>
</dbReference>
<feature type="region of interest" description="Disordered" evidence="3">
    <location>
        <begin position="1307"/>
        <end position="1356"/>
    </location>
</feature>
<evidence type="ECO:0008006" key="8">
    <source>
        <dbReference type="Google" id="ProtNLM"/>
    </source>
</evidence>